<dbReference type="FunFam" id="3.40.50.300:FF:000425">
    <property type="entry name" value="Probable ABC transporter, ATP-binding subunit"/>
    <property type="match status" value="1"/>
</dbReference>
<dbReference type="SUPFAM" id="SSF52540">
    <property type="entry name" value="P-loop containing nucleoside triphosphate hydrolases"/>
    <property type="match status" value="1"/>
</dbReference>
<feature type="domain" description="ABC transporter" evidence="5">
    <location>
        <begin position="3"/>
        <end position="234"/>
    </location>
</feature>
<dbReference type="SMART" id="SM00382">
    <property type="entry name" value="AAA"/>
    <property type="match status" value="1"/>
</dbReference>
<dbReference type="PANTHER" id="PTHR42781:SF4">
    <property type="entry name" value="SPERMIDINE_PUTRESCINE IMPORT ATP-BINDING PROTEIN POTA"/>
    <property type="match status" value="1"/>
</dbReference>
<dbReference type="GeneID" id="27984763"/>
<sequence>MSILVYKLSKLLSENVKILDRVSLYVAKGSLAAILGPSGSGKSSLLRSIAGLDIPLYGSIWLNGRNVTHVAPQYRKMGFVFQNYALFKHMTVQQNIEFGLRLRKLSSQTINHRVNYLLNTLRIKDVALQYPFQLSGGQKQRVALARSLAIEPEFLLLDEPFRALDGELRRFLSKWLKSYLRTNQITTLMVTHDQKEAISMADEIMILKNGRLVQQGKPQILYDKPLNQFVGRFLGPLIATPNINNPNNNQSIFEEKTTQKLSFDPVWSRTFANRSIEKFVFFFRSYEVHLQRQNTHGKSSLAFVQGIIYAKELVQLELLIVDFSWKLTVELGYKSFKDLHIKSYNDIIYVQPRSKVFPRAYHI</sequence>
<keyword evidence="2" id="KW-0547">Nucleotide-binding</keyword>
<reference evidence="6" key="1">
    <citation type="journal article" date="2016" name="Front. Plant Sci.">
        <title>Comparative Chloroplast Genome Analyses of Streptophyte Green Algae Uncover Major Structural Alterations in the Klebsormidiophyceae, Coleochaetophyceae and Zygnematophyceae.</title>
        <authorList>
            <person name="Lemieux C."/>
            <person name="Otis C."/>
            <person name="Turmel M."/>
        </authorList>
    </citation>
    <scope>NUCLEOTIDE SEQUENCE</scope>
</reference>
<dbReference type="PROSITE" id="PS50893">
    <property type="entry name" value="ABC_TRANSPORTER_2"/>
    <property type="match status" value="1"/>
</dbReference>
<gene>
    <name evidence="6" type="primary">cysA</name>
</gene>
<accession>A0A191T4E2</accession>
<dbReference type="InterPro" id="IPR017871">
    <property type="entry name" value="ABC_transporter-like_CS"/>
</dbReference>
<dbReference type="InterPro" id="IPR050093">
    <property type="entry name" value="ABC_SmlMolc_Importer"/>
</dbReference>
<organism evidence="6">
    <name type="scientific">Spirogyra maxima</name>
    <name type="common">Green alga</name>
    <dbReference type="NCBI Taxonomy" id="3180"/>
    <lineage>
        <taxon>Eukaryota</taxon>
        <taxon>Viridiplantae</taxon>
        <taxon>Streptophyta</taxon>
        <taxon>Zygnematophyceae</taxon>
        <taxon>Zygnematophycidae</taxon>
        <taxon>Spirogyrales</taxon>
        <taxon>Spirogyraceae</taxon>
        <taxon>Spirogyra</taxon>
    </lineage>
</organism>
<dbReference type="RefSeq" id="YP_009258356.1">
    <property type="nucleotide sequence ID" value="NC_030355.1"/>
</dbReference>
<dbReference type="InterPro" id="IPR003439">
    <property type="entry name" value="ABC_transporter-like_ATP-bd"/>
</dbReference>
<evidence type="ECO:0000313" key="6">
    <source>
        <dbReference type="EMBL" id="ANI25263.1"/>
    </source>
</evidence>
<dbReference type="EMBL" id="KU646489">
    <property type="protein sequence ID" value="ANI25263.1"/>
    <property type="molecule type" value="Genomic_DNA"/>
</dbReference>
<keyword evidence="1" id="KW-0813">Transport</keyword>
<dbReference type="Gene3D" id="3.40.50.300">
    <property type="entry name" value="P-loop containing nucleotide triphosphate hydrolases"/>
    <property type="match status" value="1"/>
</dbReference>
<keyword evidence="6" id="KW-0150">Chloroplast</keyword>
<dbReference type="InterPro" id="IPR003593">
    <property type="entry name" value="AAA+_ATPase"/>
</dbReference>
<keyword evidence="6" id="KW-0934">Plastid</keyword>
<evidence type="ECO:0000256" key="4">
    <source>
        <dbReference type="ARBA" id="ARBA00023032"/>
    </source>
</evidence>
<evidence type="ECO:0000259" key="5">
    <source>
        <dbReference type="PROSITE" id="PS50893"/>
    </source>
</evidence>
<keyword evidence="3" id="KW-0067">ATP-binding</keyword>
<evidence type="ECO:0000256" key="1">
    <source>
        <dbReference type="ARBA" id="ARBA00022448"/>
    </source>
</evidence>
<protein>
    <submittedName>
        <fullName evidence="6">Putative transport protein</fullName>
    </submittedName>
</protein>
<name>A0A191T4E2_SPIMX</name>
<geneLocation type="chloroplast" evidence="6"/>
<dbReference type="AlphaFoldDB" id="A0A191T4E2"/>
<dbReference type="PROSITE" id="PS00211">
    <property type="entry name" value="ABC_TRANSPORTER_1"/>
    <property type="match status" value="1"/>
</dbReference>
<dbReference type="Pfam" id="PF00005">
    <property type="entry name" value="ABC_tran"/>
    <property type="match status" value="1"/>
</dbReference>
<evidence type="ECO:0000256" key="2">
    <source>
        <dbReference type="ARBA" id="ARBA00022741"/>
    </source>
</evidence>
<dbReference type="InterPro" id="IPR027417">
    <property type="entry name" value="P-loop_NTPase"/>
</dbReference>
<dbReference type="PANTHER" id="PTHR42781">
    <property type="entry name" value="SPERMIDINE/PUTRESCINE IMPORT ATP-BINDING PROTEIN POTA"/>
    <property type="match status" value="1"/>
</dbReference>
<evidence type="ECO:0000256" key="3">
    <source>
        <dbReference type="ARBA" id="ARBA00022840"/>
    </source>
</evidence>
<proteinExistence type="predicted"/>
<dbReference type="GO" id="GO:0016887">
    <property type="term" value="F:ATP hydrolysis activity"/>
    <property type="evidence" value="ECO:0007669"/>
    <property type="project" value="InterPro"/>
</dbReference>
<keyword evidence="4" id="KW-0764">Sulfate transport</keyword>
<dbReference type="GO" id="GO:0005524">
    <property type="term" value="F:ATP binding"/>
    <property type="evidence" value="ECO:0007669"/>
    <property type="project" value="UniProtKB-KW"/>
</dbReference>